<feature type="domain" description="Glycosyltransferase 2-like" evidence="1">
    <location>
        <begin position="5"/>
        <end position="129"/>
    </location>
</feature>
<comment type="caution">
    <text evidence="2">The sequence shown here is derived from an EMBL/GenBank/DDBJ whole genome shotgun (WGS) entry which is preliminary data.</text>
</comment>
<gene>
    <name evidence="2" type="ORF">AXW67_36755</name>
</gene>
<evidence type="ECO:0000313" key="2">
    <source>
        <dbReference type="EMBL" id="OAF19338.1"/>
    </source>
</evidence>
<dbReference type="AlphaFoldDB" id="A0A176ZFI8"/>
<dbReference type="Proteomes" id="UP000077173">
    <property type="component" value="Unassembled WGS sequence"/>
</dbReference>
<dbReference type="InterPro" id="IPR029044">
    <property type="entry name" value="Nucleotide-diphossugar_trans"/>
</dbReference>
<dbReference type="InterPro" id="IPR001173">
    <property type="entry name" value="Glyco_trans_2-like"/>
</dbReference>
<dbReference type="CDD" id="cd00761">
    <property type="entry name" value="Glyco_tranf_GTA_type"/>
    <property type="match status" value="1"/>
</dbReference>
<dbReference type="SUPFAM" id="SSF53448">
    <property type="entry name" value="Nucleotide-diphospho-sugar transferases"/>
    <property type="match status" value="1"/>
</dbReference>
<dbReference type="Pfam" id="PF00535">
    <property type="entry name" value="Glycos_transf_2"/>
    <property type="match status" value="1"/>
</dbReference>
<dbReference type="Gene3D" id="3.90.550.10">
    <property type="entry name" value="Spore Coat Polysaccharide Biosynthesis Protein SpsA, Chain A"/>
    <property type="match status" value="1"/>
</dbReference>
<keyword evidence="3" id="KW-1185">Reference proteome</keyword>
<sequence>MPLVSVVIPTLHRPEMVLRAIRSVLNQTHREIEVVVVVDGPDAATVAAVRSLEDPRLQLIVNPRSLTAAGARNAGAARATGDWIAFLDDDDEWLPNKLERQMAFVRETTLVSCLSRVVTPLATYVWPGTVYDNSLPLDEYLFDRRSLFMGSSFIQTSSYLLPRRLFDRIRFNVESPHDDWEFILRLSKETGARIETVPEVLVTLYFEEERSSLSSAATWSASLRWIETLRPLITPRAYSGFCLGVVGSRAAKQGAYAAFFDLLQTAFRRGSPTLYQVTFYLLFWLAPQRARRRLRALLRGQPA</sequence>
<reference evidence="2 3" key="1">
    <citation type="submission" date="2016-02" db="EMBL/GenBank/DDBJ databases">
        <title>Draft genome sequence of the strain BR 10247T Bradyrhizobium neotropicale isolated from nodules of Centrolobium paraense.</title>
        <authorList>
            <person name="Simoes-Araujo J.L."/>
            <person name="Barauna A.C."/>
            <person name="Silva K."/>
            <person name="Zilli J.E."/>
        </authorList>
    </citation>
    <scope>NUCLEOTIDE SEQUENCE [LARGE SCALE GENOMIC DNA]</scope>
    <source>
        <strain evidence="2 3">BR 10247</strain>
    </source>
</reference>
<organism evidence="2 3">
    <name type="scientific">Bradyrhizobium neotropicale</name>
    <dbReference type="NCBI Taxonomy" id="1497615"/>
    <lineage>
        <taxon>Bacteria</taxon>
        <taxon>Pseudomonadati</taxon>
        <taxon>Pseudomonadota</taxon>
        <taxon>Alphaproteobacteria</taxon>
        <taxon>Hyphomicrobiales</taxon>
        <taxon>Nitrobacteraceae</taxon>
        <taxon>Bradyrhizobium</taxon>
    </lineage>
</organism>
<name>A0A176ZFI8_9BRAD</name>
<proteinExistence type="predicted"/>
<accession>A0A176ZFI8</accession>
<dbReference type="RefSeq" id="WP_063676860.1">
    <property type="nucleotide sequence ID" value="NZ_LSEF01000025.1"/>
</dbReference>
<dbReference type="GeneID" id="32584322"/>
<dbReference type="EMBL" id="LSEF01000025">
    <property type="protein sequence ID" value="OAF19338.1"/>
    <property type="molecule type" value="Genomic_DNA"/>
</dbReference>
<dbReference type="InterPro" id="IPR050834">
    <property type="entry name" value="Glycosyltransf_2"/>
</dbReference>
<dbReference type="PANTHER" id="PTHR43685">
    <property type="entry name" value="GLYCOSYLTRANSFERASE"/>
    <property type="match status" value="1"/>
</dbReference>
<evidence type="ECO:0000313" key="3">
    <source>
        <dbReference type="Proteomes" id="UP000077173"/>
    </source>
</evidence>
<evidence type="ECO:0000259" key="1">
    <source>
        <dbReference type="Pfam" id="PF00535"/>
    </source>
</evidence>
<dbReference type="PANTHER" id="PTHR43685:SF2">
    <property type="entry name" value="GLYCOSYLTRANSFERASE 2-LIKE DOMAIN-CONTAINING PROTEIN"/>
    <property type="match status" value="1"/>
</dbReference>
<protein>
    <recommendedName>
        <fullName evidence="1">Glycosyltransferase 2-like domain-containing protein</fullName>
    </recommendedName>
</protein>